<protein>
    <submittedName>
        <fullName evidence="9">Molybdopterin-dependent oxidoreductase</fullName>
    </submittedName>
</protein>
<dbReference type="Gene3D" id="2.20.25.340">
    <property type="match status" value="1"/>
</dbReference>
<dbReference type="Proteomes" id="UP001487305">
    <property type="component" value="Unassembled WGS sequence"/>
</dbReference>
<gene>
    <name evidence="9" type="ORF">AAA083_09715</name>
</gene>
<dbReference type="Pfam" id="PF01568">
    <property type="entry name" value="Molydop_binding"/>
    <property type="match status" value="1"/>
</dbReference>
<keyword evidence="5" id="KW-0560">Oxidoreductase</keyword>
<dbReference type="InterPro" id="IPR009010">
    <property type="entry name" value="Asp_de-COase-like_dom_sf"/>
</dbReference>
<dbReference type="EMBL" id="JBBNOP010000007">
    <property type="protein sequence ID" value="MEQ3363250.1"/>
    <property type="molecule type" value="Genomic_DNA"/>
</dbReference>
<feature type="domain" description="Molybdopterin oxidoreductase" evidence="6">
    <location>
        <begin position="89"/>
        <end position="575"/>
    </location>
</feature>
<evidence type="ECO:0000313" key="9">
    <source>
        <dbReference type="EMBL" id="MEQ3363250.1"/>
    </source>
</evidence>
<accession>A0ABV1JDV4</accession>
<evidence type="ECO:0000313" key="10">
    <source>
        <dbReference type="Proteomes" id="UP001487305"/>
    </source>
</evidence>
<keyword evidence="10" id="KW-1185">Reference proteome</keyword>
<organism evidence="9 10">
    <name type="scientific">Raoultibacter massiliensis</name>
    <dbReference type="NCBI Taxonomy" id="1852371"/>
    <lineage>
        <taxon>Bacteria</taxon>
        <taxon>Bacillati</taxon>
        <taxon>Actinomycetota</taxon>
        <taxon>Coriobacteriia</taxon>
        <taxon>Eggerthellales</taxon>
        <taxon>Eggerthellaceae</taxon>
        <taxon>Raoultibacter</taxon>
    </lineage>
</organism>
<evidence type="ECO:0000256" key="1">
    <source>
        <dbReference type="ARBA" id="ARBA00001942"/>
    </source>
</evidence>
<dbReference type="PANTHER" id="PTHR43742:SF10">
    <property type="entry name" value="TRIMETHYLAMINE-N-OXIDE REDUCTASE 2"/>
    <property type="match status" value="1"/>
</dbReference>
<dbReference type="Gene3D" id="3.40.228.10">
    <property type="entry name" value="Dimethylsulfoxide Reductase, domain 2"/>
    <property type="match status" value="1"/>
</dbReference>
<reference evidence="9 10" key="1">
    <citation type="submission" date="2024-04" db="EMBL/GenBank/DDBJ databases">
        <title>Human intestinal bacterial collection.</title>
        <authorList>
            <person name="Pauvert C."/>
            <person name="Hitch T.C.A."/>
            <person name="Clavel T."/>
        </authorList>
    </citation>
    <scope>NUCLEOTIDE SEQUENCE [LARGE SCALE GENOMIC DNA]</scope>
    <source>
        <strain evidence="9 10">CLA-KB-H42</strain>
    </source>
</reference>
<evidence type="ECO:0000259" key="7">
    <source>
        <dbReference type="Pfam" id="PF01568"/>
    </source>
</evidence>
<evidence type="ECO:0000256" key="5">
    <source>
        <dbReference type="ARBA" id="ARBA00023002"/>
    </source>
</evidence>
<comment type="cofactor">
    <cofactor evidence="1">
        <name>Mo-bis(molybdopterin guanine dinucleotide)</name>
        <dbReference type="ChEBI" id="CHEBI:60539"/>
    </cofactor>
</comment>
<evidence type="ECO:0000256" key="4">
    <source>
        <dbReference type="ARBA" id="ARBA00022723"/>
    </source>
</evidence>
<feature type="domain" description="Molybdopterin dinucleotide-binding" evidence="7">
    <location>
        <begin position="739"/>
        <end position="817"/>
    </location>
</feature>
<sequence>MGSATGKTIVKGMGFCASAIGANVCSVDVDEDEGRILRIRPFHFDEKYDDDHFNAWKIEARGHTFEPGYKVVSGPLSYGYKKRVYSRNRIPYPMKRVDWDPRGERNPQNRGKSKYVRVSWDEAAQIIAEEIKRIHDEYGPLSILVQGDGHGETKFVHGTHGCQTRMLGLIGDYTLQARQPDSWEGWYWGAKHIWGMDPLGQQNMQNNVIKDISENGDAVLFWGADPETTPWGWGGMMASRLCFWFTEIGVMQIHISPDVNYTNAVHADKWIPVLPNTDAALQLAIAYVWLSEGTFDRDYLDTHSIGFDNFAYYVMGGEDGIPKTPKWAEKKCGVPSYTIKALARYWAKHAVSIAHCNGGSFIRSAFAHEPARLEVALLGMQSLGKPGANQFKFIEWSLFGMESVTPMPPSVEIPNCGPAFRGRQYSVRPSIIPKTMIPEAITNPPVQWYGHIAAGLPREDQFVGPLTFPLEGKERIHMIWSDAPCWETCWNGGNEMQEALRHESIEFLLIQHPWMENDCLFADILLPINTKFEEEDIGTDSDNGMWSVVYYEQQAIESLGESKSDLEAVEEVAKKLEQFGGIYEDLHARMMDGGKTVGDFIKAGFENTGAAEKLSFEEFKEKQYYPFPTKEKWEDLPVGLSQFYEDPESHPLTTPSGKLEYYSTALADIFPDDEIRGPIPRWIEEGDGHEERIDSKRAIEYPFLIVSNHPRWRVHANCDDITWLREIQTCKVVGPDGYAYEPVWVNPVDAGKLGLKTGDVAKIYNERGGVLGGVIVFERIIPGAIYQDHGARVDTIVSGVGGLDRGGANNLIAPSATTSKNAHGEVTSGFLVNIEKVDVFQLAEQYPEAFGRAYDPASGVVVDEYIVEGN</sequence>
<dbReference type="Gene3D" id="2.40.40.20">
    <property type="match status" value="1"/>
</dbReference>
<keyword evidence="3" id="KW-0500">Molybdenum</keyword>
<dbReference type="SUPFAM" id="SSF53706">
    <property type="entry name" value="Formate dehydrogenase/DMSO reductase, domains 1-3"/>
    <property type="match status" value="1"/>
</dbReference>
<proteinExistence type="inferred from homology"/>
<evidence type="ECO:0000259" key="8">
    <source>
        <dbReference type="Pfam" id="PF21423"/>
    </source>
</evidence>
<dbReference type="PANTHER" id="PTHR43742">
    <property type="entry name" value="TRIMETHYLAMINE-N-OXIDE REDUCTASE"/>
    <property type="match status" value="1"/>
</dbReference>
<feature type="domain" description="Pyrogallol hydroxytransferase large subunit-like N-terminal" evidence="8">
    <location>
        <begin position="32"/>
        <end position="81"/>
    </location>
</feature>
<dbReference type="InterPro" id="IPR006657">
    <property type="entry name" value="MoPterin_dinucl-bd_dom"/>
</dbReference>
<name>A0ABV1JDV4_9ACTN</name>
<dbReference type="InterPro" id="IPR049032">
    <property type="entry name" value="AhtL-like_N"/>
</dbReference>
<dbReference type="Pfam" id="PF21423">
    <property type="entry name" value="AhtL-like_1st"/>
    <property type="match status" value="1"/>
</dbReference>
<dbReference type="Gene3D" id="3.40.50.740">
    <property type="match status" value="2"/>
</dbReference>
<dbReference type="RefSeq" id="WP_349227554.1">
    <property type="nucleotide sequence ID" value="NZ_JBBNOP010000007.1"/>
</dbReference>
<comment type="similarity">
    <text evidence="2">Belongs to the prokaryotic molybdopterin-containing oxidoreductase family.</text>
</comment>
<dbReference type="InterPro" id="IPR050612">
    <property type="entry name" value="Prok_Mopterin_Oxidored"/>
</dbReference>
<evidence type="ECO:0000259" key="6">
    <source>
        <dbReference type="Pfam" id="PF00384"/>
    </source>
</evidence>
<evidence type="ECO:0000256" key="3">
    <source>
        <dbReference type="ARBA" id="ARBA00022505"/>
    </source>
</evidence>
<comment type="caution">
    <text evidence="9">The sequence shown here is derived from an EMBL/GenBank/DDBJ whole genome shotgun (WGS) entry which is preliminary data.</text>
</comment>
<evidence type="ECO:0000256" key="2">
    <source>
        <dbReference type="ARBA" id="ARBA00010312"/>
    </source>
</evidence>
<dbReference type="InterPro" id="IPR006656">
    <property type="entry name" value="Mopterin_OxRdtase"/>
</dbReference>
<keyword evidence="4" id="KW-0479">Metal-binding</keyword>
<dbReference type="Pfam" id="PF00384">
    <property type="entry name" value="Molybdopterin"/>
    <property type="match status" value="1"/>
</dbReference>
<dbReference type="SUPFAM" id="SSF50692">
    <property type="entry name" value="ADC-like"/>
    <property type="match status" value="1"/>
</dbReference>